<keyword evidence="3" id="KW-0238">DNA-binding</keyword>
<evidence type="ECO:0000259" key="5">
    <source>
        <dbReference type="PROSITE" id="PS50931"/>
    </source>
</evidence>
<keyword evidence="2" id="KW-0805">Transcription regulation</keyword>
<dbReference type="PROSITE" id="PS50931">
    <property type="entry name" value="HTH_LYSR"/>
    <property type="match status" value="1"/>
</dbReference>
<organism evidence="6 7">
    <name type="scientific">Streptomyces cavernicola</name>
    <dbReference type="NCBI Taxonomy" id="3043613"/>
    <lineage>
        <taxon>Bacteria</taxon>
        <taxon>Bacillati</taxon>
        <taxon>Actinomycetota</taxon>
        <taxon>Actinomycetes</taxon>
        <taxon>Kitasatosporales</taxon>
        <taxon>Streptomycetaceae</taxon>
        <taxon>Streptomyces</taxon>
    </lineage>
</organism>
<name>A0ABT6SIM0_9ACTN</name>
<evidence type="ECO:0000256" key="3">
    <source>
        <dbReference type="ARBA" id="ARBA00023125"/>
    </source>
</evidence>
<proteinExistence type="inferred from homology"/>
<sequence>MRREGAAADVELRDIEIFLALAEELHFGRTAQRLHLSQARVSQSISRQERSLGGALFDRSTRTVTLTPLGRRLRDELRPGYRMIRQALAGAAAASASCSGTVRLAVMGVLPVELGALVEEFRARHPGCDVAFTEFHFSDPFARIRSGQADVQLMWAPVPEPGLRAGPVVFTEGRVLAVAEGSELASRTRVSLEDLAGRTVPDPGGRAPDEWRRAMCPDRTPGGRLIHRGPPALTFHEILALVAAGRAVCPLNSHVSRYYTYPGVVFVPIEDAPATRWTLALPDLTPPPHVRAFLDTARALGPRRIEAR</sequence>
<accession>A0ABT6SIM0</accession>
<dbReference type="SUPFAM" id="SSF46785">
    <property type="entry name" value="Winged helix' DNA-binding domain"/>
    <property type="match status" value="1"/>
</dbReference>
<keyword evidence="7" id="KW-1185">Reference proteome</keyword>
<dbReference type="InterPro" id="IPR036388">
    <property type="entry name" value="WH-like_DNA-bd_sf"/>
</dbReference>
<evidence type="ECO:0000256" key="2">
    <source>
        <dbReference type="ARBA" id="ARBA00023015"/>
    </source>
</evidence>
<comment type="caution">
    <text evidence="6">The sequence shown here is derived from an EMBL/GenBank/DDBJ whole genome shotgun (WGS) entry which is preliminary data.</text>
</comment>
<dbReference type="PANTHER" id="PTHR30346">
    <property type="entry name" value="TRANSCRIPTIONAL DUAL REGULATOR HCAR-RELATED"/>
    <property type="match status" value="1"/>
</dbReference>
<dbReference type="PANTHER" id="PTHR30346:SF0">
    <property type="entry name" value="HCA OPERON TRANSCRIPTIONAL ACTIVATOR HCAR"/>
    <property type="match status" value="1"/>
</dbReference>
<dbReference type="CDD" id="cd08414">
    <property type="entry name" value="PBP2_LTTR_aromatics_like"/>
    <property type="match status" value="1"/>
</dbReference>
<reference evidence="6 7" key="1">
    <citation type="submission" date="2023-05" db="EMBL/GenBank/DDBJ databases">
        <title>Draft genome sequence of Streptomyces sp. B-S-A6 isolated from a cave soil in Thailand.</title>
        <authorList>
            <person name="Chamroensaksri N."/>
            <person name="Muangham S."/>
        </authorList>
    </citation>
    <scope>NUCLEOTIDE SEQUENCE [LARGE SCALE GENOMIC DNA]</scope>
    <source>
        <strain evidence="6 7">B-S-A6</strain>
    </source>
</reference>
<dbReference type="Pfam" id="PF03466">
    <property type="entry name" value="LysR_substrate"/>
    <property type="match status" value="1"/>
</dbReference>
<dbReference type="InterPro" id="IPR005119">
    <property type="entry name" value="LysR_subst-bd"/>
</dbReference>
<evidence type="ECO:0000313" key="7">
    <source>
        <dbReference type="Proteomes" id="UP001223978"/>
    </source>
</evidence>
<feature type="domain" description="HTH lysR-type" evidence="5">
    <location>
        <begin position="10"/>
        <end position="67"/>
    </location>
</feature>
<protein>
    <submittedName>
        <fullName evidence="6">LysR family transcriptional regulator</fullName>
    </submittedName>
</protein>
<evidence type="ECO:0000256" key="4">
    <source>
        <dbReference type="ARBA" id="ARBA00023163"/>
    </source>
</evidence>
<dbReference type="Gene3D" id="3.40.190.10">
    <property type="entry name" value="Periplasmic binding protein-like II"/>
    <property type="match status" value="2"/>
</dbReference>
<comment type="similarity">
    <text evidence="1">Belongs to the LysR transcriptional regulatory family.</text>
</comment>
<gene>
    <name evidence="6" type="ORF">QIS96_30035</name>
</gene>
<keyword evidence="4" id="KW-0804">Transcription</keyword>
<dbReference type="EMBL" id="JASCIQ010000040">
    <property type="protein sequence ID" value="MDI3408042.1"/>
    <property type="molecule type" value="Genomic_DNA"/>
</dbReference>
<evidence type="ECO:0000313" key="6">
    <source>
        <dbReference type="EMBL" id="MDI3408042.1"/>
    </source>
</evidence>
<dbReference type="Pfam" id="PF00126">
    <property type="entry name" value="HTH_1"/>
    <property type="match status" value="1"/>
</dbReference>
<evidence type="ECO:0000256" key="1">
    <source>
        <dbReference type="ARBA" id="ARBA00009437"/>
    </source>
</evidence>
<dbReference type="InterPro" id="IPR036390">
    <property type="entry name" value="WH_DNA-bd_sf"/>
</dbReference>
<dbReference type="Gene3D" id="1.10.10.10">
    <property type="entry name" value="Winged helix-like DNA-binding domain superfamily/Winged helix DNA-binding domain"/>
    <property type="match status" value="1"/>
</dbReference>
<dbReference type="Proteomes" id="UP001223978">
    <property type="component" value="Unassembled WGS sequence"/>
</dbReference>
<dbReference type="InterPro" id="IPR000847">
    <property type="entry name" value="LysR_HTH_N"/>
</dbReference>
<dbReference type="SUPFAM" id="SSF53850">
    <property type="entry name" value="Periplasmic binding protein-like II"/>
    <property type="match status" value="1"/>
</dbReference>
<dbReference type="RefSeq" id="WP_282545951.1">
    <property type="nucleotide sequence ID" value="NZ_JASCIQ010000040.1"/>
</dbReference>